<dbReference type="AlphaFoldDB" id="A0A2N9F518"/>
<evidence type="ECO:0000256" key="1">
    <source>
        <dbReference type="ARBA" id="ARBA00009374"/>
    </source>
</evidence>
<keyword evidence="3" id="KW-0863">Zinc-finger</keyword>
<evidence type="ECO:0000256" key="3">
    <source>
        <dbReference type="ARBA" id="ARBA00022771"/>
    </source>
</evidence>
<dbReference type="EMBL" id="OIVN01000557">
    <property type="protein sequence ID" value="SPC82110.1"/>
    <property type="molecule type" value="Genomic_DNA"/>
</dbReference>
<reference evidence="7" key="1">
    <citation type="submission" date="2018-02" db="EMBL/GenBank/DDBJ databases">
        <authorList>
            <person name="Cohen D.B."/>
            <person name="Kent A.D."/>
        </authorList>
    </citation>
    <scope>NUCLEOTIDE SEQUENCE</scope>
</reference>
<comment type="similarity">
    <text evidence="1">Belongs to the FLZ family.</text>
</comment>
<keyword evidence="2" id="KW-0479">Metal-binding</keyword>
<gene>
    <name evidence="7" type="ORF">FSB_LOCUS9992</name>
</gene>
<dbReference type="InterPro" id="IPR007650">
    <property type="entry name" value="Zf-FLZ_dom"/>
</dbReference>
<feature type="zinc finger region" description="FLZ-type" evidence="4">
    <location>
        <begin position="97"/>
        <end position="119"/>
    </location>
</feature>
<proteinExistence type="inferred from homology"/>
<accession>A0A2N9F518</accession>
<feature type="region of interest" description="Disordered" evidence="5">
    <location>
        <begin position="39"/>
        <end position="93"/>
    </location>
</feature>
<sequence length="119" mass="13304">MSSKGSRVVRSLSVGEIGLFNQVQPIDPPENIWEKKLLAPKPASKPPQKPVSKNLNSSPVVKQEQQHPRKSVLMLGSPIWEPDDKGSKKKPQEGFGEFLETCSLCKKKLQRGEDTYMYG</sequence>
<protein>
    <recommendedName>
        <fullName evidence="6">FLZ-type domain-containing protein</fullName>
    </recommendedName>
</protein>
<organism evidence="7">
    <name type="scientific">Fagus sylvatica</name>
    <name type="common">Beechnut</name>
    <dbReference type="NCBI Taxonomy" id="28930"/>
    <lineage>
        <taxon>Eukaryota</taxon>
        <taxon>Viridiplantae</taxon>
        <taxon>Streptophyta</taxon>
        <taxon>Embryophyta</taxon>
        <taxon>Tracheophyta</taxon>
        <taxon>Spermatophyta</taxon>
        <taxon>Magnoliopsida</taxon>
        <taxon>eudicotyledons</taxon>
        <taxon>Gunneridae</taxon>
        <taxon>Pentapetalae</taxon>
        <taxon>rosids</taxon>
        <taxon>fabids</taxon>
        <taxon>Fagales</taxon>
        <taxon>Fagaceae</taxon>
        <taxon>Fagus</taxon>
    </lineage>
</organism>
<dbReference type="Pfam" id="PF04570">
    <property type="entry name" value="zf-FLZ"/>
    <property type="match status" value="1"/>
</dbReference>
<evidence type="ECO:0000259" key="6">
    <source>
        <dbReference type="PROSITE" id="PS51795"/>
    </source>
</evidence>
<feature type="domain" description="FLZ-type" evidence="6">
    <location>
        <begin position="97"/>
        <end position="119"/>
    </location>
</feature>
<evidence type="ECO:0000313" key="7">
    <source>
        <dbReference type="EMBL" id="SPC82110.1"/>
    </source>
</evidence>
<name>A0A2N9F518_FAGSY</name>
<keyword evidence="3" id="KW-0862">Zinc</keyword>
<dbReference type="PROSITE" id="PS51795">
    <property type="entry name" value="ZF_FLZ"/>
    <property type="match status" value="1"/>
</dbReference>
<evidence type="ECO:0000256" key="2">
    <source>
        <dbReference type="ARBA" id="ARBA00022723"/>
    </source>
</evidence>
<feature type="compositionally biased region" description="Basic and acidic residues" evidence="5">
    <location>
        <begin position="82"/>
        <end position="92"/>
    </location>
</feature>
<evidence type="ECO:0000256" key="5">
    <source>
        <dbReference type="SAM" id="MobiDB-lite"/>
    </source>
</evidence>
<dbReference type="GO" id="GO:0008270">
    <property type="term" value="F:zinc ion binding"/>
    <property type="evidence" value="ECO:0007669"/>
    <property type="project" value="UniProtKB-KW"/>
</dbReference>
<evidence type="ECO:0000256" key="4">
    <source>
        <dbReference type="PROSITE-ProRule" id="PRU01131"/>
    </source>
</evidence>